<dbReference type="AlphaFoldDB" id="A0A6A1W0K9"/>
<dbReference type="PROSITE" id="PS50090">
    <property type="entry name" value="MYB_LIKE"/>
    <property type="match status" value="1"/>
</dbReference>
<organism evidence="7 8">
    <name type="scientific">Morella rubra</name>
    <name type="common">Chinese bayberry</name>
    <dbReference type="NCBI Taxonomy" id="262757"/>
    <lineage>
        <taxon>Eukaryota</taxon>
        <taxon>Viridiplantae</taxon>
        <taxon>Streptophyta</taxon>
        <taxon>Embryophyta</taxon>
        <taxon>Tracheophyta</taxon>
        <taxon>Spermatophyta</taxon>
        <taxon>Magnoliopsida</taxon>
        <taxon>eudicotyledons</taxon>
        <taxon>Gunneridae</taxon>
        <taxon>Pentapetalae</taxon>
        <taxon>rosids</taxon>
        <taxon>fabids</taxon>
        <taxon>Fagales</taxon>
        <taxon>Myricaceae</taxon>
        <taxon>Morella</taxon>
    </lineage>
</organism>
<feature type="compositionally biased region" description="Low complexity" evidence="4">
    <location>
        <begin position="58"/>
        <end position="68"/>
    </location>
</feature>
<comment type="subcellular location">
    <subcellularLocation>
        <location evidence="1">Nucleus</location>
    </subcellularLocation>
</comment>
<dbReference type="SUPFAM" id="SSF54236">
    <property type="entry name" value="Ubiquitin-like"/>
    <property type="match status" value="1"/>
</dbReference>
<evidence type="ECO:0000256" key="3">
    <source>
        <dbReference type="ARBA" id="ARBA00023242"/>
    </source>
</evidence>
<feature type="region of interest" description="Disordered" evidence="4">
    <location>
        <begin position="547"/>
        <end position="581"/>
    </location>
</feature>
<evidence type="ECO:0000259" key="5">
    <source>
        <dbReference type="PROSITE" id="PS50090"/>
    </source>
</evidence>
<protein>
    <submittedName>
        <fullName evidence="7">Telomere repeat-binding protein 4</fullName>
    </submittedName>
</protein>
<accession>A0A6A1W0K9</accession>
<keyword evidence="3" id="KW-0539">Nucleus</keyword>
<evidence type="ECO:0000259" key="6">
    <source>
        <dbReference type="PROSITE" id="PS51294"/>
    </source>
</evidence>
<feature type="region of interest" description="Disordered" evidence="4">
    <location>
        <begin position="209"/>
        <end position="233"/>
    </location>
</feature>
<dbReference type="InterPro" id="IPR057625">
    <property type="entry name" value="TPR1-6-like_ubiquitin"/>
</dbReference>
<comment type="caution">
    <text evidence="7">The sequence shown here is derived from an EMBL/GenBank/DDBJ whole genome shotgun (WGS) entry which is preliminary data.</text>
</comment>
<dbReference type="EMBL" id="RXIC02000021">
    <property type="protein sequence ID" value="KAB1217856.1"/>
    <property type="molecule type" value="Genomic_DNA"/>
</dbReference>
<reference evidence="7 8" key="1">
    <citation type="journal article" date="2019" name="Plant Biotechnol. J.">
        <title>The red bayberry genome and genetic basis of sex determination.</title>
        <authorList>
            <person name="Jia H.M."/>
            <person name="Jia H.J."/>
            <person name="Cai Q.L."/>
            <person name="Wang Y."/>
            <person name="Zhao H.B."/>
            <person name="Yang W.F."/>
            <person name="Wang G.Y."/>
            <person name="Li Y.H."/>
            <person name="Zhan D.L."/>
            <person name="Shen Y.T."/>
            <person name="Niu Q.F."/>
            <person name="Chang L."/>
            <person name="Qiu J."/>
            <person name="Zhao L."/>
            <person name="Xie H.B."/>
            <person name="Fu W.Y."/>
            <person name="Jin J."/>
            <person name="Li X.W."/>
            <person name="Jiao Y."/>
            <person name="Zhou C.C."/>
            <person name="Tu T."/>
            <person name="Chai C.Y."/>
            <person name="Gao J.L."/>
            <person name="Fan L.J."/>
            <person name="van de Weg E."/>
            <person name="Wang J.Y."/>
            <person name="Gao Z.S."/>
        </authorList>
    </citation>
    <scope>NUCLEOTIDE SEQUENCE [LARGE SCALE GENOMIC DNA]</scope>
    <source>
        <tissue evidence="7">Leaves</tissue>
    </source>
</reference>
<evidence type="ECO:0000256" key="1">
    <source>
        <dbReference type="ARBA" id="ARBA00004123"/>
    </source>
</evidence>
<keyword evidence="2" id="KW-0238">DNA-binding</keyword>
<feature type="domain" description="Myb-like" evidence="5">
    <location>
        <begin position="622"/>
        <end position="677"/>
    </location>
</feature>
<evidence type="ECO:0000256" key="2">
    <source>
        <dbReference type="ARBA" id="ARBA00023125"/>
    </source>
</evidence>
<feature type="domain" description="HTH myb-type" evidence="6">
    <location>
        <begin position="623"/>
        <end position="681"/>
    </location>
</feature>
<dbReference type="InterPro" id="IPR029071">
    <property type="entry name" value="Ubiquitin-like_domsf"/>
</dbReference>
<dbReference type="Pfam" id="PF23603">
    <property type="entry name" value="Ubiquitin_TPR1"/>
    <property type="match status" value="2"/>
</dbReference>
<gene>
    <name evidence="7" type="ORF">CJ030_MR3G014734</name>
</gene>
<dbReference type="GO" id="GO:0005634">
    <property type="term" value="C:nucleus"/>
    <property type="evidence" value="ECO:0007669"/>
    <property type="project" value="UniProtKB-SubCell"/>
</dbReference>
<keyword evidence="8" id="KW-1185">Reference proteome</keyword>
<dbReference type="InterPro" id="IPR017930">
    <property type="entry name" value="Myb_dom"/>
</dbReference>
<feature type="region of interest" description="Disordered" evidence="4">
    <location>
        <begin position="157"/>
        <end position="178"/>
    </location>
</feature>
<evidence type="ECO:0000313" key="7">
    <source>
        <dbReference type="EMBL" id="KAB1217856.1"/>
    </source>
</evidence>
<dbReference type="InterPro" id="IPR009057">
    <property type="entry name" value="Homeodomain-like_sf"/>
</dbReference>
<dbReference type="CDD" id="cd11660">
    <property type="entry name" value="SANT_TRF"/>
    <property type="match status" value="1"/>
</dbReference>
<feature type="compositionally biased region" description="Polar residues" evidence="4">
    <location>
        <begin position="157"/>
        <end position="169"/>
    </location>
</feature>
<dbReference type="PANTHER" id="PTHR21717">
    <property type="entry name" value="TELOMERIC REPEAT BINDING PROTEIN"/>
    <property type="match status" value="1"/>
</dbReference>
<dbReference type="SMART" id="SM00717">
    <property type="entry name" value="SANT"/>
    <property type="match status" value="1"/>
</dbReference>
<dbReference type="PROSITE" id="PS51294">
    <property type="entry name" value="HTH_MYB"/>
    <property type="match status" value="1"/>
</dbReference>
<proteinExistence type="predicted"/>
<dbReference type="OrthoDB" id="2020981at2759"/>
<evidence type="ECO:0000313" key="8">
    <source>
        <dbReference type="Proteomes" id="UP000516437"/>
    </source>
</evidence>
<dbReference type="Proteomes" id="UP000516437">
    <property type="component" value="Chromosome 3"/>
</dbReference>
<evidence type="ECO:0000256" key="4">
    <source>
        <dbReference type="SAM" id="MobiDB-lite"/>
    </source>
</evidence>
<feature type="region of interest" description="Disordered" evidence="4">
    <location>
        <begin position="58"/>
        <end position="85"/>
    </location>
</feature>
<dbReference type="InterPro" id="IPR001005">
    <property type="entry name" value="SANT/Myb"/>
</dbReference>
<dbReference type="SUPFAM" id="SSF46689">
    <property type="entry name" value="Homeodomain-like"/>
    <property type="match status" value="1"/>
</dbReference>
<sequence length="741" mass="81319">MVFKKRLDHGYNGFRVPIIPRAPRSVRRWGVGKKKVEDSQIYAIELLASIAGKLLQESESSTSSNASEGNDQPATGKDVFKQEQQNEDKPFKEGWVYRGSCGDSSFASEVASPNISRKCTLREFSRTNNDDVLERTSIVNKSDCSQKVSGDVKPIISQSQTDFGKNSTEGEGGSPHFGESYDTSVKYGIERQQEVAGLKTEGANICSSKDSIELSPKSPAATNSNSNVELPMRRDPVPVAGISSHRNDIKLGSRDDDEIFSRCFKPRTKAKACKPLPCIGDRRIRKLLTSKYWKAGPKLKDYELSRSDAGPRQLYHKRKSCGKHERCQRDMLFKRRKLFDQSSVVICDGGFSCESVSNSPEKGITEGKNYSATMLLGGNGVSSSVVGHQAPFHFRDSPVRFSIKSFMVPELFIDVPETATVGSLKTTVMEAVTATLGGGLRVGVLLQGKKLFIDVPETATVGSLKTTVMEAVTATLGGGLRVGVLLQGKKVKDDNRTLLQTGISCKDSLDSLCFTLEPSTMQTSQPMSSSDLPPLLPCDSSQILTSSPVHPGLEISDPLTDPPPLTNSGNHVESNRDKVPSHIDMTDKTTLESKALVALPAMSMEALAVIPLNQKTRHAELVQRRTRRPFSVSEVEALVHAVEELGTGRWRDVKLRAFEDADHRTYVDLKDKWKTLVHTAKISPQQRRGEPVPQELLDRVLAAHAYWSQHPAKQHGKHQAGTLKIMEAPADTHGIEGIESI</sequence>
<dbReference type="PANTHER" id="PTHR21717:SF73">
    <property type="entry name" value="TELOMERE-BINDING PROTEIN, PUTATIVE-RELATED"/>
    <property type="match status" value="1"/>
</dbReference>
<dbReference type="Gene3D" id="1.10.246.220">
    <property type="match status" value="1"/>
</dbReference>
<name>A0A6A1W0K9_9ROSI</name>
<dbReference type="GO" id="GO:0042162">
    <property type="term" value="F:telomeric DNA binding"/>
    <property type="evidence" value="ECO:0007669"/>
    <property type="project" value="UniProtKB-ARBA"/>
</dbReference>
<dbReference type="InterPro" id="IPR031105">
    <property type="entry name" value="TRP_plant"/>
</dbReference>